<proteinExistence type="predicted"/>
<dbReference type="GO" id="GO:0005739">
    <property type="term" value="C:mitochondrion"/>
    <property type="evidence" value="ECO:0007669"/>
    <property type="project" value="TreeGrafter"/>
</dbReference>
<evidence type="ECO:0000313" key="2">
    <source>
        <dbReference type="EMBL" id="CCG81940.1"/>
    </source>
</evidence>
<organism evidence="2 3">
    <name type="scientific">Taphrina deformans (strain PYCC 5710 / ATCC 11124 / CBS 356.35 / IMI 108563 / JCM 9778 / NBRC 8474)</name>
    <name type="common">Peach leaf curl fungus</name>
    <name type="synonym">Lalaria deformans</name>
    <dbReference type="NCBI Taxonomy" id="1097556"/>
    <lineage>
        <taxon>Eukaryota</taxon>
        <taxon>Fungi</taxon>
        <taxon>Dikarya</taxon>
        <taxon>Ascomycota</taxon>
        <taxon>Taphrinomycotina</taxon>
        <taxon>Taphrinomycetes</taxon>
        <taxon>Taphrinales</taxon>
        <taxon>Taphrinaceae</taxon>
        <taxon>Taphrina</taxon>
    </lineage>
</organism>
<dbReference type="GO" id="GO:0005525">
    <property type="term" value="F:GTP binding"/>
    <property type="evidence" value="ECO:0007669"/>
    <property type="project" value="InterPro"/>
</dbReference>
<name>R4X938_TAPDE</name>
<accession>R4X938</accession>
<keyword evidence="3" id="KW-1185">Reference proteome</keyword>
<dbReference type="Proteomes" id="UP000013776">
    <property type="component" value="Unassembled WGS sequence"/>
</dbReference>
<dbReference type="InterPro" id="IPR006073">
    <property type="entry name" value="GTP-bd"/>
</dbReference>
<dbReference type="InterPro" id="IPR050896">
    <property type="entry name" value="Mito_lipid_metab_GTPase"/>
</dbReference>
<dbReference type="STRING" id="1097556.R4X938"/>
<dbReference type="eggNOG" id="ENOG502S067">
    <property type="taxonomic scope" value="Eukaryota"/>
</dbReference>
<dbReference type="Gene3D" id="3.40.50.300">
    <property type="entry name" value="P-loop containing nucleotide triphosphate hydrolases"/>
    <property type="match status" value="1"/>
</dbReference>
<dbReference type="PANTHER" id="PTHR46434">
    <property type="entry name" value="GENETIC INTERACTOR OF PROHIBITINS 3, MITOCHONDRIAL"/>
    <property type="match status" value="1"/>
</dbReference>
<dbReference type="AlphaFoldDB" id="R4X938"/>
<gene>
    <name evidence="2" type="ORF">TAPDE_001835</name>
</gene>
<dbReference type="OrthoDB" id="1696305at2759"/>
<dbReference type="SUPFAM" id="SSF52540">
    <property type="entry name" value="P-loop containing nucleoside triphosphate hydrolases"/>
    <property type="match status" value="1"/>
</dbReference>
<evidence type="ECO:0000259" key="1">
    <source>
        <dbReference type="Pfam" id="PF01926"/>
    </source>
</evidence>
<dbReference type="InterPro" id="IPR027417">
    <property type="entry name" value="P-loop_NTPase"/>
</dbReference>
<sequence length="455" mass="50391">MFIGFKRAFASAMQYRVVGTSLRHTILYTCDDPDLLLVDPKKPGYVSGKRPSPTISSLSDKRAQENVIFQRAMAAVEEANVDLFIPTESTSKAPRKKNATSESTLCTRCHSLQHHSAIPNAIEEDKASSFDIYSRIRQDPDAVVVNVIDIMDFPLSLLDLRKHIGTRPRIIHVFNRMDIIYKQPVSARAAKRRLLLLLESAVATGEEHDVRVISALKGWDVESLANSLRTRRRGTNIYFVGSANAGKSSLISTLGRRSKMPNLQLPVISHVPGTTLASIPTEIELFGDVLGRGRGSVVDLPGVLKPGFSSFIKPESLQSMLPHKHIKAVPMSLKKGESVILADLIRIDNISDEENHILITPYMQAKAHTTSRPEHIFAKSSEIRQTEIPPLEIAVEHELEVIKGGRNMLDLVFKDLGFVSVALWKGIAKIRVMTPGGLHCGHRQPALIDNSYDLV</sequence>
<comment type="caution">
    <text evidence="2">The sequence shown here is derived from an EMBL/GenBank/DDBJ whole genome shotgun (WGS) entry which is preliminary data.</text>
</comment>
<dbReference type="PANTHER" id="PTHR46434:SF1">
    <property type="entry name" value="GENETIC INTERACTOR OF PROHIBITINS 3, MITOCHONDRIAL"/>
    <property type="match status" value="1"/>
</dbReference>
<dbReference type="VEuPathDB" id="FungiDB:TAPDE_001835"/>
<evidence type="ECO:0000313" key="3">
    <source>
        <dbReference type="Proteomes" id="UP000013776"/>
    </source>
</evidence>
<feature type="domain" description="G" evidence="1">
    <location>
        <begin position="237"/>
        <end position="305"/>
    </location>
</feature>
<dbReference type="Pfam" id="PF01926">
    <property type="entry name" value="MMR_HSR1"/>
    <property type="match status" value="1"/>
</dbReference>
<reference evidence="2 3" key="1">
    <citation type="journal article" date="2013" name="MBio">
        <title>Genome sequencing of the plant pathogen Taphrina deformans, the causal agent of peach leaf curl.</title>
        <authorList>
            <person name="Cisse O.H."/>
            <person name="Almeida J.M.G.C.F."/>
            <person name="Fonseca A."/>
            <person name="Kumar A.A."/>
            <person name="Salojaervi J."/>
            <person name="Overmyer K."/>
            <person name="Hauser P.M."/>
            <person name="Pagni M."/>
        </authorList>
    </citation>
    <scope>NUCLEOTIDE SEQUENCE [LARGE SCALE GENOMIC DNA]</scope>
    <source>
        <strain evidence="3">PYCC 5710 / ATCC 11124 / CBS 356.35 / IMI 108563 / JCM 9778 / NBRC 8474</strain>
    </source>
</reference>
<protein>
    <recommendedName>
        <fullName evidence="1">G domain-containing protein</fullName>
    </recommendedName>
</protein>
<dbReference type="EMBL" id="CAHR02000063">
    <property type="protein sequence ID" value="CCG81940.1"/>
    <property type="molecule type" value="Genomic_DNA"/>
</dbReference>